<evidence type="ECO:0000256" key="1">
    <source>
        <dbReference type="ARBA" id="ARBA00009833"/>
    </source>
</evidence>
<organism evidence="8 9">
    <name type="scientific">Thermococcus indicus</name>
    <dbReference type="NCBI Taxonomy" id="2586643"/>
    <lineage>
        <taxon>Archaea</taxon>
        <taxon>Methanobacteriati</taxon>
        <taxon>Methanobacteriota</taxon>
        <taxon>Thermococci</taxon>
        <taxon>Thermococcales</taxon>
        <taxon>Thermococcaceae</taxon>
        <taxon>Thermococcus</taxon>
    </lineage>
</organism>
<dbReference type="InterPro" id="IPR027417">
    <property type="entry name" value="P-loop_NTPase"/>
</dbReference>
<dbReference type="InterPro" id="IPR003338">
    <property type="entry name" value="CDC4_N-term_subdom"/>
</dbReference>
<dbReference type="RefSeq" id="WP_139681179.1">
    <property type="nucleotide sequence ID" value="NZ_CP040846.1"/>
</dbReference>
<evidence type="ECO:0000256" key="3">
    <source>
        <dbReference type="ARBA" id="ARBA00022741"/>
    </source>
</evidence>
<dbReference type="SMART" id="SM01072">
    <property type="entry name" value="CDC48_2"/>
    <property type="match status" value="1"/>
</dbReference>
<name>A0A4Y5SNN2_9EURY</name>
<dbReference type="Pfam" id="PF09336">
    <property type="entry name" value="Vps4_C"/>
    <property type="match status" value="1"/>
</dbReference>
<evidence type="ECO:0000256" key="2">
    <source>
        <dbReference type="ARBA" id="ARBA00022737"/>
    </source>
</evidence>
<dbReference type="InterPro" id="IPR029067">
    <property type="entry name" value="CDC48_domain_2-like_sf"/>
</dbReference>
<evidence type="ECO:0000313" key="8">
    <source>
        <dbReference type="EMBL" id="QDA31849.1"/>
    </source>
</evidence>
<feature type="domain" description="CDC48" evidence="6">
    <location>
        <begin position="116"/>
        <end position="200"/>
    </location>
</feature>
<dbReference type="CDD" id="cd19511">
    <property type="entry name" value="RecA-like_CDC48_r2-like"/>
    <property type="match status" value="1"/>
</dbReference>
<dbReference type="PANTHER" id="PTHR23077">
    <property type="entry name" value="AAA-FAMILY ATPASE"/>
    <property type="match status" value="1"/>
</dbReference>
<dbReference type="InterPro" id="IPR003593">
    <property type="entry name" value="AAA+_ATPase"/>
</dbReference>
<feature type="domain" description="AAA+ ATPase" evidence="5">
    <location>
        <begin position="579"/>
        <end position="715"/>
    </location>
</feature>
<dbReference type="OrthoDB" id="77269at2157"/>
<dbReference type="Proteomes" id="UP000306007">
    <property type="component" value="Chromosome"/>
</dbReference>
<evidence type="ECO:0000259" key="5">
    <source>
        <dbReference type="SMART" id="SM00382"/>
    </source>
</evidence>
<accession>A0A4Y5SNN2</accession>
<dbReference type="KEGG" id="tic:FH039_09895"/>
<dbReference type="EMBL" id="CP040846">
    <property type="protein sequence ID" value="QDA31849.1"/>
    <property type="molecule type" value="Genomic_DNA"/>
</dbReference>
<dbReference type="GO" id="GO:0005524">
    <property type="term" value="F:ATP binding"/>
    <property type="evidence" value="ECO:0007669"/>
    <property type="project" value="UniProtKB-KW"/>
</dbReference>
<feature type="domain" description="AAA+ ATPase" evidence="5">
    <location>
        <begin position="244"/>
        <end position="380"/>
    </location>
</feature>
<dbReference type="SMART" id="SM00382">
    <property type="entry name" value="AAA"/>
    <property type="match status" value="2"/>
</dbReference>
<keyword evidence="9" id="KW-1185">Reference proteome</keyword>
<dbReference type="SUPFAM" id="SSF54585">
    <property type="entry name" value="Cdc48 domain 2-like"/>
    <property type="match status" value="1"/>
</dbReference>
<dbReference type="GO" id="GO:0005737">
    <property type="term" value="C:cytoplasm"/>
    <property type="evidence" value="ECO:0007669"/>
    <property type="project" value="UniProtKB-ARBA"/>
</dbReference>
<dbReference type="Gene3D" id="2.40.40.20">
    <property type="match status" value="1"/>
</dbReference>
<dbReference type="GeneID" id="40475497"/>
<keyword evidence="2" id="KW-0677">Repeat</keyword>
<evidence type="ECO:0000259" key="6">
    <source>
        <dbReference type="SMART" id="SM01072"/>
    </source>
</evidence>
<dbReference type="InterPro" id="IPR050168">
    <property type="entry name" value="AAA_ATPase_domain"/>
</dbReference>
<dbReference type="Gene3D" id="3.40.50.300">
    <property type="entry name" value="P-loop containing nucleotide triphosphate hydrolases"/>
    <property type="match status" value="2"/>
</dbReference>
<dbReference type="FunFam" id="3.40.50.300:FF:000018">
    <property type="entry name" value="Cell division control 48"/>
    <property type="match status" value="1"/>
</dbReference>
<dbReference type="Pfam" id="PF02359">
    <property type="entry name" value="CDC48_N"/>
    <property type="match status" value="1"/>
</dbReference>
<dbReference type="InterPro" id="IPR041569">
    <property type="entry name" value="AAA_lid_3"/>
</dbReference>
<feature type="domain" description="CDC48 N-terminal subdomain" evidence="7">
    <location>
        <begin position="14"/>
        <end position="98"/>
    </location>
</feature>
<dbReference type="Gene3D" id="1.10.8.60">
    <property type="match status" value="2"/>
</dbReference>
<dbReference type="FunFam" id="2.40.40.20:FF:000007">
    <property type="entry name" value="AAA family ATPase"/>
    <property type="match status" value="1"/>
</dbReference>
<dbReference type="InterPro" id="IPR015415">
    <property type="entry name" value="Spast_Vps4_C"/>
</dbReference>
<dbReference type="FunFam" id="3.40.50.300:FF:000012">
    <property type="entry name" value="Transitional endoplasmic reticulum ATPase"/>
    <property type="match status" value="1"/>
</dbReference>
<dbReference type="InterPro" id="IPR004201">
    <property type="entry name" value="Cdc48_dom2"/>
</dbReference>
<gene>
    <name evidence="8" type="ORF">FH039_09895</name>
</gene>
<keyword evidence="3" id="KW-0547">Nucleotide-binding</keyword>
<comment type="similarity">
    <text evidence="1">Belongs to the AAA ATPase family. CDC48 subfamily.</text>
</comment>
<evidence type="ECO:0000259" key="7">
    <source>
        <dbReference type="SMART" id="SM01073"/>
    </source>
</evidence>
<dbReference type="SUPFAM" id="SSF52540">
    <property type="entry name" value="P-loop containing nucleoside triphosphate hydrolases"/>
    <property type="match status" value="2"/>
</dbReference>
<dbReference type="InterPro" id="IPR003960">
    <property type="entry name" value="ATPase_AAA_CS"/>
</dbReference>
<reference evidence="8 9" key="1">
    <citation type="submission" date="2019-06" db="EMBL/GenBank/DDBJ databases">
        <title>Thermococcus indicus sp. nov., a Fe(III)-reducing hyperthermophilic archaeon isolated from the Onnuri vent field of the Central Indian Ocean ridge.</title>
        <authorList>
            <person name="Lim J.K."/>
            <person name="Kim Y.J."/>
            <person name="Kwon K.K."/>
        </authorList>
    </citation>
    <scope>NUCLEOTIDE SEQUENCE [LARGE SCALE GENOMIC DNA]</scope>
    <source>
        <strain evidence="8 9">IOH1</strain>
    </source>
</reference>
<dbReference type="PROSITE" id="PS00674">
    <property type="entry name" value="AAA"/>
    <property type="match status" value="2"/>
</dbReference>
<dbReference type="Gene3D" id="3.10.330.10">
    <property type="match status" value="1"/>
</dbReference>
<keyword evidence="4" id="KW-0067">ATP-binding</keyword>
<dbReference type="InterPro" id="IPR005938">
    <property type="entry name" value="AAA_ATPase_CDC48"/>
</dbReference>
<dbReference type="Pfam" id="PF02933">
    <property type="entry name" value="CDC48_2"/>
    <property type="match status" value="1"/>
</dbReference>
<evidence type="ECO:0000256" key="4">
    <source>
        <dbReference type="ARBA" id="ARBA00022840"/>
    </source>
</evidence>
<dbReference type="FunFam" id="1.10.8.60:FF:000178">
    <property type="entry name" value="CDC48/VCP homolog, AAA superfamily"/>
    <property type="match status" value="1"/>
</dbReference>
<dbReference type="SMART" id="SM01073">
    <property type="entry name" value="CDC48_N"/>
    <property type="match status" value="1"/>
</dbReference>
<dbReference type="Pfam" id="PF00004">
    <property type="entry name" value="AAA"/>
    <property type="match status" value="2"/>
</dbReference>
<evidence type="ECO:0000313" key="9">
    <source>
        <dbReference type="Proteomes" id="UP000306007"/>
    </source>
</evidence>
<dbReference type="PANTHER" id="PTHR23077:SF171">
    <property type="entry name" value="NUCLEAR VALOSIN-CONTAINING PROTEIN-LIKE"/>
    <property type="match status" value="1"/>
</dbReference>
<dbReference type="GO" id="GO:0016887">
    <property type="term" value="F:ATP hydrolysis activity"/>
    <property type="evidence" value="ECO:0007669"/>
    <property type="project" value="InterPro"/>
</dbReference>
<dbReference type="InterPro" id="IPR009010">
    <property type="entry name" value="Asp_de-COase-like_dom_sf"/>
</dbReference>
<proteinExistence type="inferred from homology"/>
<sequence>MIFGKDEERYEKIKLRVAEALKRDVGRGIVRFDRKFQKQLGVEPGDIVELIGDRTTAAIVANPHPDDRGLDIIRMDGYIRRNAGVSIGDYVTVAKAEVQEAKKVTLAPAQKGVFIQIPGDMVKQNLLGRPVMKGDLIVASSRGETYYGGSPFDELLRGLFETMPLGFGELKFVVVSTSPKGVVQITYNTEVEVLPQAVEVREEAIPEVTYEDIGGLSDAIQKIREMVELPLKHPELFERLGIEPPKGVLLYGPPGTGKTLLAKAVANEANAHFIAINGPEIMSKFYGESEERLREIFKEAEENAPSIIFIDEIDAIAPKREEVVGEVEKRVVSQLLTLMDGLKGRGKVIVIAATNRPDALDPALRRPGRFDREIEVGVPDKKGRKEILQIHTRGMPLEPDYDKETVLRVLKELLKRKAFDEEVLKKLMKRVEGARSDDEVKEILKSASEVYPEVRTRLIEGMLERIAEKTHGFVGADLAALAREAAMVVLRRLINEGKISPEHEKIPPEVLQELRVRKADFYEALKMVDPSALREVLIEMPNVRWEDIGGLQEVKQELKEAVEWPMKYPKAFQRLGIEPPRGVLLYGPPGTGKTLLAKAVATESEANFIGIRGPEVLSKWVGESEKRVREIFRKARQAAPTVIFIDEIDAIAPARGMEGDRVTDRLINQLLTEMDGIERNSGVVVIAATNRPDILDPALLRPGRFDRLILVPAPDEKARLEILRVHTKRVPLAGDVNLRELAKKTEGYSGADIEALVREAALLAMRRIMGELPVELVEEESEEFLERLRVSRKDFEAALKKVRPSITPYMLEYYRNFDENRRKMGEKKTEGPDYYTF</sequence>
<dbReference type="FunFam" id="3.10.330.10:FF:000005">
    <property type="entry name" value="AAA family ATPase"/>
    <property type="match status" value="1"/>
</dbReference>
<dbReference type="SUPFAM" id="SSF50692">
    <property type="entry name" value="ADC-like"/>
    <property type="match status" value="1"/>
</dbReference>
<dbReference type="Pfam" id="PF17862">
    <property type="entry name" value="AAA_lid_3"/>
    <property type="match status" value="2"/>
</dbReference>
<protein>
    <submittedName>
        <fullName evidence="8">CDC48 family AAA ATPase</fullName>
    </submittedName>
</protein>
<dbReference type="AlphaFoldDB" id="A0A4Y5SNN2"/>
<dbReference type="InterPro" id="IPR003959">
    <property type="entry name" value="ATPase_AAA_core"/>
</dbReference>
<dbReference type="NCBIfam" id="TIGR01243">
    <property type="entry name" value="CDC48"/>
    <property type="match status" value="1"/>
</dbReference>